<gene>
    <name evidence="1" type="ORF">QM012_002379</name>
</gene>
<dbReference type="EMBL" id="JASGXD010000013">
    <property type="protein sequence ID" value="KAK6001889.1"/>
    <property type="molecule type" value="Genomic_DNA"/>
</dbReference>
<organism evidence="1 2">
    <name type="scientific">Aureobasidium pullulans</name>
    <name type="common">Black yeast</name>
    <name type="synonym">Pullularia pullulans</name>
    <dbReference type="NCBI Taxonomy" id="5580"/>
    <lineage>
        <taxon>Eukaryota</taxon>
        <taxon>Fungi</taxon>
        <taxon>Dikarya</taxon>
        <taxon>Ascomycota</taxon>
        <taxon>Pezizomycotina</taxon>
        <taxon>Dothideomycetes</taxon>
        <taxon>Dothideomycetidae</taxon>
        <taxon>Dothideales</taxon>
        <taxon>Saccotheciaceae</taxon>
        <taxon>Aureobasidium</taxon>
    </lineage>
</organism>
<reference evidence="1 2" key="1">
    <citation type="submission" date="2023-11" db="EMBL/GenBank/DDBJ databases">
        <title>Draft genome sequence and annotation of the polyextremotolerant black yeast-like fungus Aureobasidium pullulans NRRL 62042.</title>
        <authorList>
            <person name="Dielentheis-Frenken M.R.E."/>
            <person name="Wibberg D."/>
            <person name="Blank L.M."/>
            <person name="Tiso T."/>
        </authorList>
    </citation>
    <scope>NUCLEOTIDE SEQUENCE [LARGE SCALE GENOMIC DNA]</scope>
    <source>
        <strain evidence="1 2">NRRL 62042</strain>
    </source>
</reference>
<keyword evidence="2" id="KW-1185">Reference proteome</keyword>
<accession>A0ABR0TBW0</accession>
<proteinExistence type="predicted"/>
<sequence length="48" mass="5073">MSHKDILKHDDDQGPLGSATSFDHLFLDAIAAGGDNTWDDDSDTGGGR</sequence>
<comment type="caution">
    <text evidence="1">The sequence shown here is derived from an EMBL/GenBank/DDBJ whole genome shotgun (WGS) entry which is preliminary data.</text>
</comment>
<dbReference type="Proteomes" id="UP001341245">
    <property type="component" value="Unassembled WGS sequence"/>
</dbReference>
<evidence type="ECO:0000313" key="1">
    <source>
        <dbReference type="EMBL" id="KAK6001889.1"/>
    </source>
</evidence>
<evidence type="ECO:0000313" key="2">
    <source>
        <dbReference type="Proteomes" id="UP001341245"/>
    </source>
</evidence>
<protein>
    <submittedName>
        <fullName evidence="1">Uncharacterized protein</fullName>
    </submittedName>
</protein>
<name>A0ABR0TBW0_AURPU</name>